<evidence type="ECO:0000313" key="2">
    <source>
        <dbReference type="EMBL" id="TEB19567.1"/>
    </source>
</evidence>
<evidence type="ECO:0000256" key="1">
    <source>
        <dbReference type="SAM" id="MobiDB-lite"/>
    </source>
</evidence>
<dbReference type="Proteomes" id="UP000298030">
    <property type="component" value="Unassembled WGS sequence"/>
</dbReference>
<evidence type="ECO:0000313" key="3">
    <source>
        <dbReference type="Proteomes" id="UP000298030"/>
    </source>
</evidence>
<gene>
    <name evidence="2" type="ORF">FA13DRAFT_345331</name>
</gene>
<dbReference type="AlphaFoldDB" id="A0A4Y7SDU2"/>
<accession>A0A4Y7SDU2</accession>
<proteinExistence type="predicted"/>
<protein>
    <submittedName>
        <fullName evidence="2">Uncharacterized protein</fullName>
    </submittedName>
</protein>
<dbReference type="EMBL" id="QPFP01000184">
    <property type="protein sequence ID" value="TEB19567.1"/>
    <property type="molecule type" value="Genomic_DNA"/>
</dbReference>
<feature type="region of interest" description="Disordered" evidence="1">
    <location>
        <begin position="159"/>
        <end position="188"/>
    </location>
</feature>
<keyword evidence="3" id="KW-1185">Reference proteome</keyword>
<organism evidence="2 3">
    <name type="scientific">Coprinellus micaceus</name>
    <name type="common">Glistening ink-cap mushroom</name>
    <name type="synonym">Coprinus micaceus</name>
    <dbReference type="NCBI Taxonomy" id="71717"/>
    <lineage>
        <taxon>Eukaryota</taxon>
        <taxon>Fungi</taxon>
        <taxon>Dikarya</taxon>
        <taxon>Basidiomycota</taxon>
        <taxon>Agaricomycotina</taxon>
        <taxon>Agaricomycetes</taxon>
        <taxon>Agaricomycetidae</taxon>
        <taxon>Agaricales</taxon>
        <taxon>Agaricineae</taxon>
        <taxon>Psathyrellaceae</taxon>
        <taxon>Coprinellus</taxon>
    </lineage>
</organism>
<feature type="region of interest" description="Disordered" evidence="1">
    <location>
        <begin position="66"/>
        <end position="128"/>
    </location>
</feature>
<feature type="compositionally biased region" description="Low complexity" evidence="1">
    <location>
        <begin position="66"/>
        <end position="75"/>
    </location>
</feature>
<comment type="caution">
    <text evidence="2">The sequence shown here is derived from an EMBL/GenBank/DDBJ whole genome shotgun (WGS) entry which is preliminary data.</text>
</comment>
<sequence length="188" mass="21971">MKPRNRETKSTHLLLPRVQTTLILPFRSIPHQHTIRNYVCPLVPLSLPPRQIPDLEMGRQRCPSLPILSSPLLPTRSPPHRRRPRSRPRLEVKREMAHKTQPQIRHTRPLEKRTSGIPSHSSSVTAPRPRFRSANCCWILGRSARCWVRRADSRASLRVRRTRKKERKERARRGGERRGEGGKRIREG</sequence>
<reference evidence="2 3" key="1">
    <citation type="journal article" date="2019" name="Nat. Ecol. Evol.">
        <title>Megaphylogeny resolves global patterns of mushroom evolution.</title>
        <authorList>
            <person name="Varga T."/>
            <person name="Krizsan K."/>
            <person name="Foldi C."/>
            <person name="Dima B."/>
            <person name="Sanchez-Garcia M."/>
            <person name="Sanchez-Ramirez S."/>
            <person name="Szollosi G.J."/>
            <person name="Szarkandi J.G."/>
            <person name="Papp V."/>
            <person name="Albert L."/>
            <person name="Andreopoulos W."/>
            <person name="Angelini C."/>
            <person name="Antonin V."/>
            <person name="Barry K.W."/>
            <person name="Bougher N.L."/>
            <person name="Buchanan P."/>
            <person name="Buyck B."/>
            <person name="Bense V."/>
            <person name="Catcheside P."/>
            <person name="Chovatia M."/>
            <person name="Cooper J."/>
            <person name="Damon W."/>
            <person name="Desjardin D."/>
            <person name="Finy P."/>
            <person name="Geml J."/>
            <person name="Haridas S."/>
            <person name="Hughes K."/>
            <person name="Justo A."/>
            <person name="Karasinski D."/>
            <person name="Kautmanova I."/>
            <person name="Kiss B."/>
            <person name="Kocsube S."/>
            <person name="Kotiranta H."/>
            <person name="LaButti K.M."/>
            <person name="Lechner B.E."/>
            <person name="Liimatainen K."/>
            <person name="Lipzen A."/>
            <person name="Lukacs Z."/>
            <person name="Mihaltcheva S."/>
            <person name="Morgado L.N."/>
            <person name="Niskanen T."/>
            <person name="Noordeloos M.E."/>
            <person name="Ohm R.A."/>
            <person name="Ortiz-Santana B."/>
            <person name="Ovrebo C."/>
            <person name="Racz N."/>
            <person name="Riley R."/>
            <person name="Savchenko A."/>
            <person name="Shiryaev A."/>
            <person name="Soop K."/>
            <person name="Spirin V."/>
            <person name="Szebenyi C."/>
            <person name="Tomsovsky M."/>
            <person name="Tulloss R.E."/>
            <person name="Uehling J."/>
            <person name="Grigoriev I.V."/>
            <person name="Vagvolgyi C."/>
            <person name="Papp T."/>
            <person name="Martin F.M."/>
            <person name="Miettinen O."/>
            <person name="Hibbett D.S."/>
            <person name="Nagy L.G."/>
        </authorList>
    </citation>
    <scope>NUCLEOTIDE SEQUENCE [LARGE SCALE GENOMIC DNA]</scope>
    <source>
        <strain evidence="2 3">FP101781</strain>
    </source>
</reference>
<feature type="compositionally biased region" description="Polar residues" evidence="1">
    <location>
        <begin position="116"/>
        <end position="125"/>
    </location>
</feature>
<feature type="compositionally biased region" description="Basic and acidic residues" evidence="1">
    <location>
        <begin position="88"/>
        <end position="98"/>
    </location>
</feature>
<name>A0A4Y7SDU2_COPMI</name>
<feature type="compositionally biased region" description="Basic residues" evidence="1">
    <location>
        <begin position="78"/>
        <end position="87"/>
    </location>
</feature>
<feature type="compositionally biased region" description="Basic and acidic residues" evidence="1">
    <location>
        <begin position="168"/>
        <end position="188"/>
    </location>
</feature>